<dbReference type="InterPro" id="IPR040144">
    <property type="entry name" value="RAP1GDS1"/>
</dbReference>
<dbReference type="SMART" id="SM00185">
    <property type="entry name" value="ARM"/>
    <property type="match status" value="6"/>
</dbReference>
<sequence>MEELVPLIQKLKLADEDLKKETCLENLAKLVSENEEKSEDIAVLLVDSGILENMKQLLEESKSPQLSAKCAQLIAELAKSESLRQPLVDLGFISPLLKSLTSDYLPLPTQSCRALGNICYDNDAGRNVIDESDGIKLLTDLLRSQLKVDREGSEKLRTIACGFLLNLTNTHDVLQEKALDNGVLDILDVCLTKHLDDEGLTNMTLLTFSSLSDSDSGREKISECVALTTLVDLLVKDKAHIHVETILDILITLTECETIKENLASTNLSNHLIQIIQSNVGKSDSDSQQKIKMASDLMVSLLVGDKSMEMLFGNGDGQVFVESVKWLSSENDHLKTSGALAIGNFARSDEHCRLLVENGIVEHLLKLLEVLPTDSNMTLLHAALSALRNLAIPAPNKPRLLEAGVMPSVLKLANTESMPVVFKILGVSRMLIDGQEEAAKMLGGEKDFLVHVVEWCDVEEHAGVRGEATRLLAWLIKNSKSPEVMKNIIKSDGIQYLVSMATSEHVVMQNEALIALTLICSTVLEDAADQLKEADLAKTVTDILKNSSTLPEILYNTLTLTKTICSAASPTSPQMLRCSLLACTGFLSDVQSNLREEIVTSGIADIIKQLVEHKDPKVQEAAKTVLDFIEEASANR</sequence>
<dbReference type="Pfam" id="PF03224">
    <property type="entry name" value="V-ATPase_H_N"/>
    <property type="match status" value="1"/>
</dbReference>
<evidence type="ECO:0000256" key="5">
    <source>
        <dbReference type="ARBA" id="ARBA00022824"/>
    </source>
</evidence>
<dbReference type="AlphaFoldDB" id="A0AAN8J9X0"/>
<dbReference type="Pfam" id="PF00514">
    <property type="entry name" value="Arm"/>
    <property type="match status" value="1"/>
</dbReference>
<evidence type="ECO:0000256" key="7">
    <source>
        <dbReference type="PROSITE-ProRule" id="PRU00259"/>
    </source>
</evidence>
<dbReference type="EMBL" id="JAZGQO010000014">
    <property type="protein sequence ID" value="KAK6171548.1"/>
    <property type="molecule type" value="Genomic_DNA"/>
</dbReference>
<dbReference type="Gene3D" id="1.25.10.10">
    <property type="entry name" value="Leucine-rich Repeat Variant"/>
    <property type="match status" value="2"/>
</dbReference>
<evidence type="ECO:0000256" key="2">
    <source>
        <dbReference type="ARBA" id="ARBA00004240"/>
    </source>
</evidence>
<evidence type="ECO:0000256" key="4">
    <source>
        <dbReference type="ARBA" id="ARBA00022490"/>
    </source>
</evidence>
<evidence type="ECO:0000313" key="8">
    <source>
        <dbReference type="EMBL" id="KAK6171548.1"/>
    </source>
</evidence>
<evidence type="ECO:0000313" key="9">
    <source>
        <dbReference type="Proteomes" id="UP001347796"/>
    </source>
</evidence>
<dbReference type="GO" id="GO:0005783">
    <property type="term" value="C:endoplasmic reticulum"/>
    <property type="evidence" value="ECO:0007669"/>
    <property type="project" value="UniProtKB-SubCell"/>
</dbReference>
<dbReference type="GO" id="GO:0000221">
    <property type="term" value="C:vacuolar proton-transporting V-type ATPase, V1 domain"/>
    <property type="evidence" value="ECO:0007669"/>
    <property type="project" value="InterPro"/>
</dbReference>
<accession>A0AAN8J9X0</accession>
<dbReference type="PANTHER" id="PTHR10957">
    <property type="entry name" value="RAP1 GTPASE-GDP DISSOCIATION STIMULATOR 1"/>
    <property type="match status" value="1"/>
</dbReference>
<dbReference type="InterPro" id="IPR004908">
    <property type="entry name" value="ATPase_V1-cplx_hsu"/>
</dbReference>
<dbReference type="SUPFAM" id="SSF48371">
    <property type="entry name" value="ARM repeat"/>
    <property type="match status" value="2"/>
</dbReference>
<feature type="repeat" description="ARM" evidence="7">
    <location>
        <begin position="359"/>
        <end position="405"/>
    </location>
</feature>
<keyword evidence="5" id="KW-0256">Endoplasmic reticulum</keyword>
<dbReference type="InterPro" id="IPR000225">
    <property type="entry name" value="Armadillo"/>
</dbReference>
<reference evidence="8 9" key="1">
    <citation type="submission" date="2024-01" db="EMBL/GenBank/DDBJ databases">
        <title>The genome of the rayed Mediterranean limpet Patella caerulea (Linnaeus, 1758).</title>
        <authorList>
            <person name="Anh-Thu Weber A."/>
            <person name="Halstead-Nussloch G."/>
        </authorList>
    </citation>
    <scope>NUCLEOTIDE SEQUENCE [LARGE SCALE GENOMIC DNA]</scope>
    <source>
        <strain evidence="8">AATW-2023a</strain>
        <tissue evidence="8">Whole specimen</tissue>
    </source>
</reference>
<comment type="caution">
    <text evidence="8">The sequence shown here is derived from an EMBL/GenBank/DDBJ whole genome shotgun (WGS) entry which is preliminary data.</text>
</comment>
<name>A0AAN8J9X0_PATCE</name>
<dbReference type="GO" id="GO:0005739">
    <property type="term" value="C:mitochondrion"/>
    <property type="evidence" value="ECO:0007669"/>
    <property type="project" value="UniProtKB-SubCell"/>
</dbReference>
<dbReference type="PROSITE" id="PS50176">
    <property type="entry name" value="ARM_REPEAT"/>
    <property type="match status" value="1"/>
</dbReference>
<gene>
    <name evidence="8" type="ORF">SNE40_019713</name>
</gene>
<protein>
    <recommendedName>
        <fullName evidence="10">Rap1 GTPase-GDP dissociation stimulator 1</fullName>
    </recommendedName>
</protein>
<dbReference type="InterPro" id="IPR016024">
    <property type="entry name" value="ARM-type_fold"/>
</dbReference>
<dbReference type="InterPro" id="IPR011989">
    <property type="entry name" value="ARM-like"/>
</dbReference>
<dbReference type="GO" id="GO:0046961">
    <property type="term" value="F:proton-transporting ATPase activity, rotational mechanism"/>
    <property type="evidence" value="ECO:0007669"/>
    <property type="project" value="InterPro"/>
</dbReference>
<dbReference type="GO" id="GO:0005829">
    <property type="term" value="C:cytosol"/>
    <property type="evidence" value="ECO:0007669"/>
    <property type="project" value="UniProtKB-SubCell"/>
</dbReference>
<comment type="subcellular location">
    <subcellularLocation>
        <location evidence="3">Cytoplasm</location>
        <location evidence="3">Cytosol</location>
    </subcellularLocation>
    <subcellularLocation>
        <location evidence="2">Endoplasmic reticulum</location>
    </subcellularLocation>
    <subcellularLocation>
        <location evidence="1">Mitochondrion</location>
    </subcellularLocation>
</comment>
<evidence type="ECO:0000256" key="3">
    <source>
        <dbReference type="ARBA" id="ARBA00004514"/>
    </source>
</evidence>
<evidence type="ECO:0000256" key="6">
    <source>
        <dbReference type="ARBA" id="ARBA00023128"/>
    </source>
</evidence>
<dbReference type="Proteomes" id="UP001347796">
    <property type="component" value="Unassembled WGS sequence"/>
</dbReference>
<organism evidence="8 9">
    <name type="scientific">Patella caerulea</name>
    <name type="common">Rayed Mediterranean limpet</name>
    <dbReference type="NCBI Taxonomy" id="87958"/>
    <lineage>
        <taxon>Eukaryota</taxon>
        <taxon>Metazoa</taxon>
        <taxon>Spiralia</taxon>
        <taxon>Lophotrochozoa</taxon>
        <taxon>Mollusca</taxon>
        <taxon>Gastropoda</taxon>
        <taxon>Patellogastropoda</taxon>
        <taxon>Patelloidea</taxon>
        <taxon>Patellidae</taxon>
        <taxon>Patella</taxon>
    </lineage>
</organism>
<proteinExistence type="predicted"/>
<dbReference type="GO" id="GO:0005085">
    <property type="term" value="F:guanyl-nucleotide exchange factor activity"/>
    <property type="evidence" value="ECO:0007669"/>
    <property type="project" value="InterPro"/>
</dbReference>
<keyword evidence="4" id="KW-0963">Cytoplasm</keyword>
<keyword evidence="6" id="KW-0496">Mitochondrion</keyword>
<evidence type="ECO:0008006" key="10">
    <source>
        <dbReference type="Google" id="ProtNLM"/>
    </source>
</evidence>
<evidence type="ECO:0000256" key="1">
    <source>
        <dbReference type="ARBA" id="ARBA00004173"/>
    </source>
</evidence>
<keyword evidence="9" id="KW-1185">Reference proteome</keyword>